<evidence type="ECO:0000256" key="3">
    <source>
        <dbReference type="ARBA" id="ARBA00022989"/>
    </source>
</evidence>
<comment type="subcellular location">
    <subcellularLocation>
        <location evidence="1">Membrane</location>
        <topology evidence="1">Multi-pass membrane protein</topology>
    </subcellularLocation>
</comment>
<evidence type="ECO:0000313" key="7">
    <source>
        <dbReference type="Proteomes" id="UP000037558"/>
    </source>
</evidence>
<dbReference type="STRING" id="284581.AMD01_07460"/>
<sequence>MGKEDLILMAGVSSYLIFLFGGWDELLMILVACVVMDYVMGVAIAAIRKKLSSKVGFRGIAKKMFLFFLVAVANFLDTLLWENHMIRDATILFYICNEVVSMIEHARSIGVPIPDTLKKGIELIKSRFKK</sequence>
<comment type="caution">
    <text evidence="6">The sequence shown here is derived from an EMBL/GenBank/DDBJ whole genome shotgun (WGS) entry which is preliminary data.</text>
</comment>
<dbReference type="PATRIC" id="fig|284581.3.peg.3540"/>
<dbReference type="RefSeq" id="WP_053400763.1">
    <property type="nucleotide sequence ID" value="NZ_LILC01000011.1"/>
</dbReference>
<organism evidence="6 7">
    <name type="scientific">Priestia koreensis</name>
    <dbReference type="NCBI Taxonomy" id="284581"/>
    <lineage>
        <taxon>Bacteria</taxon>
        <taxon>Bacillati</taxon>
        <taxon>Bacillota</taxon>
        <taxon>Bacilli</taxon>
        <taxon>Bacillales</taxon>
        <taxon>Bacillaceae</taxon>
        <taxon>Priestia</taxon>
    </lineage>
</organism>
<dbReference type="Proteomes" id="UP000037558">
    <property type="component" value="Unassembled WGS sequence"/>
</dbReference>
<keyword evidence="2" id="KW-0812">Transmembrane</keyword>
<dbReference type="Pfam" id="PF05105">
    <property type="entry name" value="Phage_holin_4_1"/>
    <property type="match status" value="1"/>
</dbReference>
<evidence type="ECO:0000256" key="5">
    <source>
        <dbReference type="ARBA" id="ARBA00023600"/>
    </source>
</evidence>
<evidence type="ECO:0000256" key="4">
    <source>
        <dbReference type="ARBA" id="ARBA00023136"/>
    </source>
</evidence>
<evidence type="ECO:0000313" key="6">
    <source>
        <dbReference type="EMBL" id="KOO46758.1"/>
    </source>
</evidence>
<evidence type="ECO:0000256" key="1">
    <source>
        <dbReference type="ARBA" id="ARBA00004141"/>
    </source>
</evidence>
<dbReference type="InterPro" id="IPR006480">
    <property type="entry name" value="Phage_holin_4_1"/>
</dbReference>
<accession>A0A0M0L7W8</accession>
<reference evidence="7" key="1">
    <citation type="submission" date="2015-08" db="EMBL/GenBank/DDBJ databases">
        <title>Fjat-14210 dsm16467.</title>
        <authorList>
            <person name="Liu B."/>
            <person name="Wang J."/>
            <person name="Zhu Y."/>
            <person name="Liu G."/>
            <person name="Chen Q."/>
            <person name="Chen Z."/>
            <person name="Lan J."/>
            <person name="Che J."/>
            <person name="Ge C."/>
            <person name="Shi H."/>
            <person name="Pan Z."/>
            <person name="Liu X."/>
        </authorList>
    </citation>
    <scope>NUCLEOTIDE SEQUENCE [LARGE SCALE GENOMIC DNA]</scope>
    <source>
        <strain evidence="7">DSM 16467</strain>
    </source>
</reference>
<dbReference type="GO" id="GO:0016020">
    <property type="term" value="C:membrane"/>
    <property type="evidence" value="ECO:0007669"/>
    <property type="project" value="UniProtKB-SubCell"/>
</dbReference>
<protein>
    <submittedName>
        <fullName evidence="6">Holin</fullName>
    </submittedName>
</protein>
<name>A0A0M0L7W8_9BACI</name>
<gene>
    <name evidence="6" type="ORF">AMD01_07460</name>
</gene>
<evidence type="ECO:0000256" key="2">
    <source>
        <dbReference type="ARBA" id="ARBA00022692"/>
    </source>
</evidence>
<keyword evidence="4" id="KW-0472">Membrane</keyword>
<keyword evidence="7" id="KW-1185">Reference proteome</keyword>
<keyword evidence="3" id="KW-1133">Transmembrane helix</keyword>
<dbReference type="EMBL" id="LILC01000011">
    <property type="protein sequence ID" value="KOO46758.1"/>
    <property type="molecule type" value="Genomic_DNA"/>
</dbReference>
<dbReference type="OrthoDB" id="88184at2"/>
<dbReference type="NCBIfam" id="TIGR01593">
    <property type="entry name" value="holin_tox_secr"/>
    <property type="match status" value="1"/>
</dbReference>
<comment type="similarity">
    <text evidence="5">Belongs to the bacteriophage holin family. Cp-1 holin subfamily.</text>
</comment>
<dbReference type="AlphaFoldDB" id="A0A0M0L7W8"/>
<proteinExistence type="inferred from homology"/>